<dbReference type="PANTHER" id="PTHR36746:SF10">
    <property type="match status" value="1"/>
</dbReference>
<dbReference type="AlphaFoldDB" id="B9SFN7"/>
<dbReference type="OrthoDB" id="1588050at2759"/>
<gene>
    <name evidence="1" type="ORF">RCOM_0648040</name>
</gene>
<reference evidence="2" key="1">
    <citation type="journal article" date="2010" name="Nat. Biotechnol.">
        <title>Draft genome sequence of the oilseed species Ricinus communis.</title>
        <authorList>
            <person name="Chan A.P."/>
            <person name="Crabtree J."/>
            <person name="Zhao Q."/>
            <person name="Lorenzi H."/>
            <person name="Orvis J."/>
            <person name="Puiu D."/>
            <person name="Melake-Berhan A."/>
            <person name="Jones K.M."/>
            <person name="Redman J."/>
            <person name="Chen G."/>
            <person name="Cahoon E.B."/>
            <person name="Gedil M."/>
            <person name="Stanke M."/>
            <person name="Haas B.J."/>
            <person name="Wortman J.R."/>
            <person name="Fraser-Liggett C.M."/>
            <person name="Ravel J."/>
            <person name="Rabinowicz P.D."/>
        </authorList>
    </citation>
    <scope>NUCLEOTIDE SEQUENCE [LARGE SCALE GENOMIC DNA]</scope>
    <source>
        <strain evidence="2">cv. Hale</strain>
    </source>
</reference>
<evidence type="ECO:0000313" key="2">
    <source>
        <dbReference type="Proteomes" id="UP000008311"/>
    </source>
</evidence>
<protein>
    <submittedName>
        <fullName evidence="1">Uncharacterized protein</fullName>
    </submittedName>
</protein>
<dbReference type="Proteomes" id="UP000008311">
    <property type="component" value="Unassembled WGS sequence"/>
</dbReference>
<dbReference type="InParanoid" id="B9SFN7"/>
<organism evidence="1 2">
    <name type="scientific">Ricinus communis</name>
    <name type="common">Castor bean</name>
    <dbReference type="NCBI Taxonomy" id="3988"/>
    <lineage>
        <taxon>Eukaryota</taxon>
        <taxon>Viridiplantae</taxon>
        <taxon>Streptophyta</taxon>
        <taxon>Embryophyta</taxon>
        <taxon>Tracheophyta</taxon>
        <taxon>Spermatophyta</taxon>
        <taxon>Magnoliopsida</taxon>
        <taxon>eudicotyledons</taxon>
        <taxon>Gunneridae</taxon>
        <taxon>Pentapetalae</taxon>
        <taxon>rosids</taxon>
        <taxon>fabids</taxon>
        <taxon>Malpighiales</taxon>
        <taxon>Euphorbiaceae</taxon>
        <taxon>Acalyphoideae</taxon>
        <taxon>Acalypheae</taxon>
        <taxon>Ricinus</taxon>
    </lineage>
</organism>
<keyword evidence="2" id="KW-1185">Reference proteome</keyword>
<sequence length="190" mass="21137">MDVYEKINKAVIVCSAIQAMRGVSPANSLAKIPVKTIEFHYEPYFSKHHRSAGLENGEADDAVLINFDYSCKQPPPSEKHKPLVSIQKNTQVAKVSFRVEPYSDQESRANPKVGSPQCNTQEGRKLGVQVEDSVTDYINRVKNRMSKSDVRSVSNVSDGKNVSRKDEFSEYINRAGIKIRTTSGIGAGRF</sequence>
<dbReference type="EMBL" id="EQ973945">
    <property type="protein sequence ID" value="EEF37649.1"/>
    <property type="molecule type" value="Genomic_DNA"/>
</dbReference>
<dbReference type="OMA" id="TIEFHYE"/>
<dbReference type="PANTHER" id="PTHR36746">
    <property type="entry name" value="BNAC04G51760D PROTEIN"/>
    <property type="match status" value="1"/>
</dbReference>
<accession>B9SFN7</accession>
<proteinExistence type="predicted"/>
<evidence type="ECO:0000313" key="1">
    <source>
        <dbReference type="EMBL" id="EEF37649.1"/>
    </source>
</evidence>
<name>B9SFN7_RICCO</name>